<protein>
    <recommendedName>
        <fullName evidence="2">Ribbon-helix-helix domain-containing protein</fullName>
    </recommendedName>
</protein>
<proteinExistence type="predicted"/>
<dbReference type="RefSeq" id="WP_369723670.1">
    <property type="nucleotide sequence ID" value="NZ_CP165734.1"/>
</dbReference>
<dbReference type="EMBL" id="CP165734">
    <property type="protein sequence ID" value="XDV59126.1"/>
    <property type="molecule type" value="Genomic_DNA"/>
</dbReference>
<organism evidence="1">
    <name type="scientific">Bradyrhizobium sp. LLZ17</name>
    <dbReference type="NCBI Taxonomy" id="3239388"/>
    <lineage>
        <taxon>Bacteria</taxon>
        <taxon>Pseudomonadati</taxon>
        <taxon>Pseudomonadota</taxon>
        <taxon>Alphaproteobacteria</taxon>
        <taxon>Hyphomicrobiales</taxon>
        <taxon>Nitrobacteraceae</taxon>
        <taxon>Bradyrhizobium</taxon>
    </lineage>
</organism>
<evidence type="ECO:0000313" key="1">
    <source>
        <dbReference type="EMBL" id="XDV59126.1"/>
    </source>
</evidence>
<reference evidence="1" key="1">
    <citation type="submission" date="2024-08" db="EMBL/GenBank/DDBJ databases">
        <authorList>
            <person name="Chaddad Z."/>
            <person name="Lamrabet M."/>
            <person name="Bouhnik O."/>
            <person name="Alami S."/>
            <person name="Wipf D."/>
            <person name="Courty P.E."/>
            <person name="Missbah El Idrissi M."/>
        </authorList>
    </citation>
    <scope>NUCLEOTIDE SEQUENCE</scope>
    <source>
        <strain evidence="1">LLZ17</strain>
    </source>
</reference>
<sequence>MPDVGFRYDRPDLLRAVAERRGVGLSTLLRSLADAAVASEGFPVGRPVQQTYRMDLEKLLELHQHGAIDWMLSNGMSIILSRRYERVDA</sequence>
<gene>
    <name evidence="1" type="ORF">AB8Z38_06775</name>
</gene>
<name>A0AB39XPH0_9BRAD</name>
<accession>A0AB39XPH0</accession>
<evidence type="ECO:0008006" key="2">
    <source>
        <dbReference type="Google" id="ProtNLM"/>
    </source>
</evidence>
<dbReference type="AlphaFoldDB" id="A0AB39XPH0"/>